<name>A0A975BP84_9BACT</name>
<organism evidence="1 2">
    <name type="scientific">Desulfonema magnum</name>
    <dbReference type="NCBI Taxonomy" id="45655"/>
    <lineage>
        <taxon>Bacteria</taxon>
        <taxon>Pseudomonadati</taxon>
        <taxon>Thermodesulfobacteriota</taxon>
        <taxon>Desulfobacteria</taxon>
        <taxon>Desulfobacterales</taxon>
        <taxon>Desulfococcaceae</taxon>
        <taxon>Desulfonema</taxon>
    </lineage>
</organism>
<evidence type="ECO:0000313" key="1">
    <source>
        <dbReference type="EMBL" id="QTA89123.1"/>
    </source>
</evidence>
<accession>A0A975BP84</accession>
<reference evidence="1" key="1">
    <citation type="journal article" date="2021" name="Microb. Physiol.">
        <title>Proteogenomic Insights into the Physiology of Marine, Sulfate-Reducing, Filamentous Desulfonema limicola and Desulfonema magnum.</title>
        <authorList>
            <person name="Schnaars V."/>
            <person name="Wohlbrand L."/>
            <person name="Scheve S."/>
            <person name="Hinrichs C."/>
            <person name="Reinhardt R."/>
            <person name="Rabus R."/>
        </authorList>
    </citation>
    <scope>NUCLEOTIDE SEQUENCE</scope>
    <source>
        <strain evidence="1">4be13</strain>
    </source>
</reference>
<dbReference type="Proteomes" id="UP000663722">
    <property type="component" value="Chromosome"/>
</dbReference>
<proteinExistence type="predicted"/>
<dbReference type="KEGG" id="dmm:dnm_051710"/>
<dbReference type="EMBL" id="CP061800">
    <property type="protein sequence ID" value="QTA89123.1"/>
    <property type="molecule type" value="Genomic_DNA"/>
</dbReference>
<evidence type="ECO:0000313" key="2">
    <source>
        <dbReference type="Proteomes" id="UP000663722"/>
    </source>
</evidence>
<gene>
    <name evidence="1" type="ORF">dnm_051710</name>
</gene>
<sequence length="57" mass="6228">MSLTDNDNFFSVLSIIIPLSPPDKDDFFPSSADMKVPSCAPSGLTNSVRMKWVIGHT</sequence>
<keyword evidence="2" id="KW-1185">Reference proteome</keyword>
<protein>
    <submittedName>
        <fullName evidence="1">Uncharacterized protein</fullName>
    </submittedName>
</protein>
<dbReference type="AlphaFoldDB" id="A0A975BP84"/>